<dbReference type="InterPro" id="IPR049174">
    <property type="entry name" value="Beta-AFase-like"/>
</dbReference>
<gene>
    <name evidence="3" type="ORF">FHS97_000758</name>
</gene>
<dbReference type="PANTHER" id="PTHR43465">
    <property type="entry name" value="DUF1680 DOMAIN PROTEIN (AFU_ORTHOLOGUE AFUA_1G08910)"/>
    <property type="match status" value="1"/>
</dbReference>
<dbReference type="Gene3D" id="2.60.120.260">
    <property type="entry name" value="Galactose-binding domain-like"/>
    <property type="match status" value="1"/>
</dbReference>
<feature type="domain" description="Non-reducing end beta-L-arabinofuranosidase-like GH127 C-terminal" evidence="2">
    <location>
        <begin position="231"/>
        <end position="312"/>
    </location>
</feature>
<proteinExistence type="predicted"/>
<feature type="region of interest" description="Disordered" evidence="1">
    <location>
        <begin position="330"/>
        <end position="351"/>
    </location>
</feature>
<evidence type="ECO:0000256" key="1">
    <source>
        <dbReference type="SAM" id="MobiDB-lite"/>
    </source>
</evidence>
<dbReference type="EMBL" id="JACIJN010000002">
    <property type="protein sequence ID" value="MBB5724850.1"/>
    <property type="molecule type" value="Genomic_DNA"/>
</dbReference>
<dbReference type="InterPro" id="IPR049049">
    <property type="entry name" value="Beta-AFase-like_GH127_C"/>
</dbReference>
<organism evidence="3 4">
    <name type="scientific">Sphingomonas endophytica</name>
    <dbReference type="NCBI Taxonomy" id="869719"/>
    <lineage>
        <taxon>Bacteria</taxon>
        <taxon>Pseudomonadati</taxon>
        <taxon>Pseudomonadota</taxon>
        <taxon>Alphaproteobacteria</taxon>
        <taxon>Sphingomonadales</taxon>
        <taxon>Sphingomonadaceae</taxon>
        <taxon>Sphingomonas</taxon>
    </lineage>
</organism>
<comment type="caution">
    <text evidence="3">The sequence shown here is derived from an EMBL/GenBank/DDBJ whole genome shotgun (WGS) entry which is preliminary data.</text>
</comment>
<sequence>MAQDEVNGGERQEAFGIGRRKVLAGLATGLGLPLAVGVAAAEPADGPVNLAKVTKAHGGFVSGDTSYAALNNSAEPSSSADASHGAYGTWPQTGRQWVLYEWEQPVSTDSVDLYWWQDAQGIALPTSAQLSFWDGKAFVPVRNARGGGVAGDRFNRTTFDRITTWKLKLEFVGDGQKSVGMLQWKVYNAGPVAAFAPVVGKGVDRAEKGYAVITREWREGDKVELELPMAVQRVTADEREEATRGKVALRYGPLVYNVERADQRRIDLPIGTDPLVPEWPGDLLGGVVAIRGRWADGSPLTAIPNYARMNRTGWAIPEFPGRANVEYAPGSVDAGGAQQAVAQERRRERGPQSLVWIAQDRKGQA</sequence>
<dbReference type="Pfam" id="PF20737">
    <property type="entry name" value="Glyco_hydro127C"/>
    <property type="match status" value="1"/>
</dbReference>
<accession>A0ABR6N233</accession>
<protein>
    <recommendedName>
        <fullName evidence="2">Non-reducing end beta-L-arabinofuranosidase-like GH127 C-terminal domain-containing protein</fullName>
    </recommendedName>
</protein>
<dbReference type="Proteomes" id="UP000560131">
    <property type="component" value="Unassembled WGS sequence"/>
</dbReference>
<reference evidence="3 4" key="1">
    <citation type="submission" date="2020-08" db="EMBL/GenBank/DDBJ databases">
        <title>Genomic Encyclopedia of Type Strains, Phase IV (KMG-IV): sequencing the most valuable type-strain genomes for metagenomic binning, comparative biology and taxonomic classification.</title>
        <authorList>
            <person name="Goeker M."/>
        </authorList>
    </citation>
    <scope>NUCLEOTIDE SEQUENCE [LARGE SCALE GENOMIC DNA]</scope>
    <source>
        <strain evidence="3 4">DSM 101535</strain>
    </source>
</reference>
<name>A0ABR6N233_9SPHN</name>
<evidence type="ECO:0000313" key="3">
    <source>
        <dbReference type="EMBL" id="MBB5724850.1"/>
    </source>
</evidence>
<dbReference type="RefSeq" id="WP_221233099.1">
    <property type="nucleotide sequence ID" value="NZ_BAABAR010000007.1"/>
</dbReference>
<keyword evidence="4" id="KW-1185">Reference proteome</keyword>
<dbReference type="PANTHER" id="PTHR43465:SF2">
    <property type="entry name" value="DUF1680 DOMAIN PROTEIN (AFU_ORTHOLOGUE AFUA_1G08910)"/>
    <property type="match status" value="1"/>
</dbReference>
<evidence type="ECO:0000313" key="4">
    <source>
        <dbReference type="Proteomes" id="UP000560131"/>
    </source>
</evidence>
<evidence type="ECO:0000259" key="2">
    <source>
        <dbReference type="Pfam" id="PF20737"/>
    </source>
</evidence>